<evidence type="ECO:0008006" key="3">
    <source>
        <dbReference type="Google" id="ProtNLM"/>
    </source>
</evidence>
<protein>
    <recommendedName>
        <fullName evidence="3">RNA-binding protein</fullName>
    </recommendedName>
</protein>
<evidence type="ECO:0000313" key="2">
    <source>
        <dbReference type="Proteomes" id="UP000830236"/>
    </source>
</evidence>
<organism evidence="1 2">
    <name type="scientific">Actinomyces graevenitzii</name>
    <dbReference type="NCBI Taxonomy" id="55565"/>
    <lineage>
        <taxon>Bacteria</taxon>
        <taxon>Bacillati</taxon>
        <taxon>Actinomycetota</taxon>
        <taxon>Actinomycetes</taxon>
        <taxon>Actinomycetales</taxon>
        <taxon>Actinomycetaceae</taxon>
        <taxon>Actinomyces</taxon>
    </lineage>
</organism>
<reference evidence="1" key="1">
    <citation type="submission" date="2022-05" db="EMBL/GenBank/DDBJ databases">
        <title>Using nanopore sequencing to obtain complete genomes from saliva samples.</title>
        <authorList>
            <person name="Baker J.L."/>
        </authorList>
    </citation>
    <scope>NUCLEOTIDE SEQUENCE</scope>
    <source>
        <strain evidence="1">JCVI-JB-Ag32</strain>
    </source>
</reference>
<dbReference type="EMBL" id="CP097095">
    <property type="protein sequence ID" value="UQF79542.1"/>
    <property type="molecule type" value="Genomic_DNA"/>
</dbReference>
<accession>A0A9E7AQT6</accession>
<dbReference type="AlphaFoldDB" id="A0A9E7AQT6"/>
<evidence type="ECO:0000313" key="1">
    <source>
        <dbReference type="EMBL" id="UQF79542.1"/>
    </source>
</evidence>
<dbReference type="KEGG" id="agh:M3I41_08160"/>
<sequence length="344" mass="37960">MIIPEDGLVFATDLEAWQAWLASRNRVRQLKTAVRERVSTPAPVDIVVALRGQPRALAVLEAASPSHLDAYERPALMLDEVAIAFPRALSERYEGGQWQLVDWAQAADSQLLAKVERVLAPGHYLGVSTEVYAWARARDIEFLVEQHGLLTPFMAPLAAGARALVWSQADGEFWASSRSDVSWQVVGSQLLFNAALQPRIKVSATARPLFLGQLHGAEIGRSYMARVSERFCHDTGAIYRPHPSEKDKASRLIHAYWRRRGIEFDPGTSPLFETNRPVVSVFSTGTLEAAARGIPAWVYAPNAPSWVHSFHTRYGLSRWSDIPTVAPQVPALEPATAIAQILAA</sequence>
<name>A0A9E7AQT6_9ACTO</name>
<gene>
    <name evidence="1" type="ORF">M3I41_08160</name>
</gene>
<proteinExistence type="predicted"/>
<dbReference type="Proteomes" id="UP000830236">
    <property type="component" value="Chromosome"/>
</dbReference>